<feature type="transmembrane region" description="Helical" evidence="7">
    <location>
        <begin position="314"/>
        <end position="334"/>
    </location>
</feature>
<feature type="transmembrane region" description="Helical" evidence="7">
    <location>
        <begin position="340"/>
        <end position="357"/>
    </location>
</feature>
<name>A0A7R9KFF9_9ACAR</name>
<dbReference type="PIRSF" id="PIRSF005799">
    <property type="entry name" value="UDP-gal_transpt"/>
    <property type="match status" value="1"/>
</dbReference>
<comment type="similarity">
    <text evidence="2">Belongs to the nucleotide-sugar transporter family. SLC35A subfamily.</text>
</comment>
<dbReference type="GO" id="GO:0000139">
    <property type="term" value="C:Golgi membrane"/>
    <property type="evidence" value="ECO:0007669"/>
    <property type="project" value="InterPro"/>
</dbReference>
<dbReference type="PANTHER" id="PTHR10231">
    <property type="entry name" value="NUCLEOTIDE-SUGAR TRANSMEMBRANE TRANSPORTER"/>
    <property type="match status" value="1"/>
</dbReference>
<dbReference type="OrthoDB" id="408493at2759"/>
<keyword evidence="3" id="KW-0762">Sugar transport</keyword>
<keyword evidence="9" id="KW-1185">Reference proteome</keyword>
<organism evidence="8">
    <name type="scientific">Medioppia subpectinata</name>
    <dbReference type="NCBI Taxonomy" id="1979941"/>
    <lineage>
        <taxon>Eukaryota</taxon>
        <taxon>Metazoa</taxon>
        <taxon>Ecdysozoa</taxon>
        <taxon>Arthropoda</taxon>
        <taxon>Chelicerata</taxon>
        <taxon>Arachnida</taxon>
        <taxon>Acari</taxon>
        <taxon>Acariformes</taxon>
        <taxon>Sarcoptiformes</taxon>
        <taxon>Oribatida</taxon>
        <taxon>Brachypylina</taxon>
        <taxon>Oppioidea</taxon>
        <taxon>Oppiidae</taxon>
        <taxon>Medioppia</taxon>
    </lineage>
</organism>
<evidence type="ECO:0000256" key="1">
    <source>
        <dbReference type="ARBA" id="ARBA00004141"/>
    </source>
</evidence>
<dbReference type="Pfam" id="PF04142">
    <property type="entry name" value="Nuc_sug_transp"/>
    <property type="match status" value="1"/>
</dbReference>
<evidence type="ECO:0000256" key="7">
    <source>
        <dbReference type="SAM" id="Phobius"/>
    </source>
</evidence>
<feature type="transmembrane region" description="Helical" evidence="7">
    <location>
        <begin position="282"/>
        <end position="307"/>
    </location>
</feature>
<evidence type="ECO:0000256" key="6">
    <source>
        <dbReference type="ARBA" id="ARBA00023136"/>
    </source>
</evidence>
<protein>
    <submittedName>
        <fullName evidence="8">Uncharacterized protein</fullName>
    </submittedName>
</protein>
<dbReference type="InterPro" id="IPR007271">
    <property type="entry name" value="Nuc_sug_transpt"/>
</dbReference>
<gene>
    <name evidence="8" type="ORF">OSB1V03_LOCUS1643</name>
</gene>
<evidence type="ECO:0000256" key="4">
    <source>
        <dbReference type="ARBA" id="ARBA00022692"/>
    </source>
</evidence>
<sequence length="377" mass="41509">MPNMSQMSDKSNISYEKLKSFAVEMNEKEVMSGVSARGVSALDELRNGTKETLKYASLVTLTVQNAALSLTMRASRTQNHLFISSTAVIISEIIKLLTCLVMVFIDEGSVRKVVLSIRRHIINEPKDTLKVAVPSIVYYIQNNLIFLGATHLDAATSQVTYQLKILTTALFSVFVLKKRLYNHQWLALVILFVGVALVQLVEISKKSNTSSLEQNPMIGFTAILMACVLSGFAGVYFEKILKSSSDVSLWIRNIQLSAIAIPFGLIQVFVTDSQMVSEKGFFYGYSLLTWIVVLLQAQGGLLVAVVVKYADNILKGFATSLSIILSCIVSVYVFQFEVSLQFVIGASLVIGSIFLYSKQPTSADSSVFKLSKSLDKS</sequence>
<evidence type="ECO:0000313" key="8">
    <source>
        <dbReference type="EMBL" id="CAD7621168.1"/>
    </source>
</evidence>
<feature type="transmembrane region" description="Helical" evidence="7">
    <location>
        <begin position="81"/>
        <end position="105"/>
    </location>
</feature>
<keyword evidence="4 7" id="KW-0812">Transmembrane</keyword>
<accession>A0A7R9KFF9</accession>
<dbReference type="NCBIfam" id="TIGR00803">
    <property type="entry name" value="nst"/>
    <property type="match status" value="1"/>
</dbReference>
<evidence type="ECO:0000256" key="3">
    <source>
        <dbReference type="ARBA" id="ARBA00022597"/>
    </source>
</evidence>
<dbReference type="InterPro" id="IPR037185">
    <property type="entry name" value="EmrE-like"/>
</dbReference>
<feature type="transmembrane region" description="Helical" evidence="7">
    <location>
        <begin position="249"/>
        <end position="270"/>
    </location>
</feature>
<dbReference type="GO" id="GO:0015165">
    <property type="term" value="F:pyrimidine nucleotide-sugar transmembrane transporter activity"/>
    <property type="evidence" value="ECO:0007669"/>
    <property type="project" value="InterPro"/>
</dbReference>
<feature type="transmembrane region" description="Helical" evidence="7">
    <location>
        <begin position="216"/>
        <end position="237"/>
    </location>
</feature>
<comment type="subcellular location">
    <subcellularLocation>
        <location evidence="1">Membrane</location>
        <topology evidence="1">Multi-pass membrane protein</topology>
    </subcellularLocation>
</comment>
<dbReference type="AlphaFoldDB" id="A0A7R9KFF9"/>
<keyword evidence="5 7" id="KW-1133">Transmembrane helix</keyword>
<feature type="transmembrane region" description="Helical" evidence="7">
    <location>
        <begin position="185"/>
        <end position="204"/>
    </location>
</feature>
<reference evidence="8" key="1">
    <citation type="submission" date="2020-11" db="EMBL/GenBank/DDBJ databases">
        <authorList>
            <person name="Tran Van P."/>
        </authorList>
    </citation>
    <scope>NUCLEOTIDE SEQUENCE</scope>
</reference>
<dbReference type="Proteomes" id="UP000759131">
    <property type="component" value="Unassembled WGS sequence"/>
</dbReference>
<dbReference type="SUPFAM" id="SSF103481">
    <property type="entry name" value="Multidrug resistance efflux transporter EmrE"/>
    <property type="match status" value="1"/>
</dbReference>
<evidence type="ECO:0000313" key="9">
    <source>
        <dbReference type="Proteomes" id="UP000759131"/>
    </source>
</evidence>
<keyword evidence="6 7" id="KW-0472">Membrane</keyword>
<keyword evidence="3" id="KW-0813">Transport</keyword>
<evidence type="ECO:0000256" key="5">
    <source>
        <dbReference type="ARBA" id="ARBA00022989"/>
    </source>
</evidence>
<dbReference type="EMBL" id="OC855077">
    <property type="protein sequence ID" value="CAD7621168.1"/>
    <property type="molecule type" value="Genomic_DNA"/>
</dbReference>
<evidence type="ECO:0000256" key="2">
    <source>
        <dbReference type="ARBA" id="ARBA00009976"/>
    </source>
</evidence>
<dbReference type="EMBL" id="CAJPIZ010000502">
    <property type="protein sequence ID" value="CAG2101598.1"/>
    <property type="molecule type" value="Genomic_DNA"/>
</dbReference>
<feature type="transmembrane region" description="Helical" evidence="7">
    <location>
        <begin position="159"/>
        <end position="176"/>
    </location>
</feature>
<proteinExistence type="inferred from homology"/>